<gene>
    <name evidence="2" type="ORF">JRO89_XS03G0199800</name>
</gene>
<evidence type="ECO:0000259" key="1">
    <source>
        <dbReference type="Pfam" id="PF25884"/>
    </source>
</evidence>
<dbReference type="InterPro" id="IPR059083">
    <property type="entry name" value="At5g19230_dom"/>
</dbReference>
<feature type="domain" description="Uncharacterized GPI-anchored protein At5g19230-like" evidence="1">
    <location>
        <begin position="68"/>
        <end position="194"/>
    </location>
</feature>
<dbReference type="InterPro" id="IPR045285">
    <property type="entry name" value="At5g19230-like"/>
</dbReference>
<evidence type="ECO:0000313" key="3">
    <source>
        <dbReference type="Proteomes" id="UP000827721"/>
    </source>
</evidence>
<protein>
    <recommendedName>
        <fullName evidence="1">Uncharacterized GPI-anchored protein At5g19230-like domain-containing protein</fullName>
    </recommendedName>
</protein>
<organism evidence="2 3">
    <name type="scientific">Xanthoceras sorbifolium</name>
    <dbReference type="NCBI Taxonomy" id="99658"/>
    <lineage>
        <taxon>Eukaryota</taxon>
        <taxon>Viridiplantae</taxon>
        <taxon>Streptophyta</taxon>
        <taxon>Embryophyta</taxon>
        <taxon>Tracheophyta</taxon>
        <taxon>Spermatophyta</taxon>
        <taxon>Magnoliopsida</taxon>
        <taxon>eudicotyledons</taxon>
        <taxon>Gunneridae</taxon>
        <taxon>Pentapetalae</taxon>
        <taxon>rosids</taxon>
        <taxon>malvids</taxon>
        <taxon>Sapindales</taxon>
        <taxon>Sapindaceae</taxon>
        <taxon>Xanthoceroideae</taxon>
        <taxon>Xanthoceras</taxon>
    </lineage>
</organism>
<comment type="caution">
    <text evidence="2">The sequence shown here is derived from an EMBL/GenBank/DDBJ whole genome shotgun (WGS) entry which is preliminary data.</text>
</comment>
<dbReference type="EMBL" id="JAFEMO010000003">
    <property type="protein sequence ID" value="KAH7573734.1"/>
    <property type="molecule type" value="Genomic_DNA"/>
</dbReference>
<keyword evidence="3" id="KW-1185">Reference proteome</keyword>
<reference evidence="2 3" key="1">
    <citation type="submission" date="2021-02" db="EMBL/GenBank/DDBJ databases">
        <title>Plant Genome Project.</title>
        <authorList>
            <person name="Zhang R.-G."/>
        </authorList>
    </citation>
    <scope>NUCLEOTIDE SEQUENCE [LARGE SCALE GENOMIC DNA]</scope>
    <source>
        <tissue evidence="2">Leaves</tissue>
    </source>
</reference>
<accession>A0ABQ8IBB9</accession>
<name>A0ABQ8IBB9_9ROSI</name>
<dbReference type="Proteomes" id="UP000827721">
    <property type="component" value="Unassembled WGS sequence"/>
</dbReference>
<evidence type="ECO:0000313" key="2">
    <source>
        <dbReference type="EMBL" id="KAH7573734.1"/>
    </source>
</evidence>
<dbReference type="PANTHER" id="PTHR33976:SF8">
    <property type="entry name" value="OS07G0645000 PROTEIN"/>
    <property type="match status" value="1"/>
</dbReference>
<dbReference type="Pfam" id="PF25884">
    <property type="entry name" value="At5g19230"/>
    <property type="match status" value="1"/>
</dbReference>
<dbReference type="PANTHER" id="PTHR33976">
    <property type="entry name" value="OS07G0645000 PROTEIN"/>
    <property type="match status" value="1"/>
</dbReference>
<proteinExistence type="predicted"/>
<sequence>MYCSLRQLRPDCHSKCSGTLHFCSGLNTSKLLDYFPGNYIAVAEESRHAVITRELVASNWIDDKLDEEDTLLQGINSYRTSVNLTALTKNDNAECLADEIADQFKNQPCTNTTGANTVPGTEPQFSDYPNLLAKCHLNVSNTQDGAIMPACVPNLVPNVVLSNFTKSQYSDKLNDTKYIGAGIGSDGDWIVVILTTSSPEGSFATFNGDNTANLLSKISLGYHLLFWLISALLMF</sequence>